<dbReference type="OrthoDB" id="9808602at2"/>
<dbReference type="Pfam" id="PF13727">
    <property type="entry name" value="CoA_binding_3"/>
    <property type="match status" value="1"/>
</dbReference>
<name>A0A2U8VPB6_9HYPH</name>
<reference evidence="10 11" key="1">
    <citation type="submission" date="2018-05" db="EMBL/GenBank/DDBJ databases">
        <title>Complete Genome Sequence of Methylobacterium sp. 17Sr1-43.</title>
        <authorList>
            <person name="Srinivasan S."/>
        </authorList>
    </citation>
    <scope>NUCLEOTIDE SEQUENCE [LARGE SCALE GENOMIC DNA]</scope>
    <source>
        <strain evidence="10 11">17Sr1-43</strain>
    </source>
</reference>
<feature type="transmembrane region" description="Helical" evidence="8">
    <location>
        <begin position="133"/>
        <end position="156"/>
    </location>
</feature>
<dbReference type="RefSeq" id="WP_109950568.1">
    <property type="nucleotide sequence ID" value="NZ_CP029551.1"/>
</dbReference>
<accession>A0A2U8VPB6</accession>
<dbReference type="GO" id="GO:0009242">
    <property type="term" value="P:colanic acid biosynthetic process"/>
    <property type="evidence" value="ECO:0007669"/>
    <property type="project" value="TreeGrafter"/>
</dbReference>
<evidence type="ECO:0000256" key="8">
    <source>
        <dbReference type="SAM" id="Phobius"/>
    </source>
</evidence>
<organism evidence="10 11">
    <name type="scientific">Methylobacterium radiodurans</name>
    <dbReference type="NCBI Taxonomy" id="2202828"/>
    <lineage>
        <taxon>Bacteria</taxon>
        <taxon>Pseudomonadati</taxon>
        <taxon>Pseudomonadota</taxon>
        <taxon>Alphaproteobacteria</taxon>
        <taxon>Hyphomicrobiales</taxon>
        <taxon>Methylobacteriaceae</taxon>
        <taxon>Methylobacterium</taxon>
    </lineage>
</organism>
<evidence type="ECO:0000256" key="1">
    <source>
        <dbReference type="ARBA" id="ARBA00004141"/>
    </source>
</evidence>
<keyword evidence="4 8" id="KW-0812">Transmembrane</keyword>
<feature type="transmembrane region" description="Helical" evidence="8">
    <location>
        <begin position="300"/>
        <end position="321"/>
    </location>
</feature>
<gene>
    <name evidence="10" type="ORF">DK427_06645</name>
</gene>
<dbReference type="Pfam" id="PF02397">
    <property type="entry name" value="Bac_transf"/>
    <property type="match status" value="1"/>
</dbReference>
<dbReference type="GO" id="GO:0000271">
    <property type="term" value="P:polysaccharide biosynthetic process"/>
    <property type="evidence" value="ECO:0007669"/>
    <property type="project" value="UniProtKB-KW"/>
</dbReference>
<evidence type="ECO:0000256" key="6">
    <source>
        <dbReference type="ARBA" id="ARBA00023136"/>
    </source>
</evidence>
<keyword evidence="11" id="KW-1185">Reference proteome</keyword>
<dbReference type="PANTHER" id="PTHR30576:SF21">
    <property type="entry name" value="UDP-GLUCOSE:UNDECAPRENYL-PHOSPHATE GLUCOSE-1-PHOSPHATE TRANSFERASE"/>
    <property type="match status" value="1"/>
</dbReference>
<evidence type="ECO:0000256" key="3">
    <source>
        <dbReference type="ARBA" id="ARBA00022679"/>
    </source>
</evidence>
<dbReference type="NCBIfam" id="TIGR03023">
    <property type="entry name" value="WcaJ_sugtrans"/>
    <property type="match status" value="1"/>
</dbReference>
<comment type="similarity">
    <text evidence="2">Belongs to the bacterial sugar transferase family.</text>
</comment>
<dbReference type="NCBIfam" id="TIGR03025">
    <property type="entry name" value="EPS_sugtrans"/>
    <property type="match status" value="1"/>
</dbReference>
<feature type="transmembrane region" description="Helical" evidence="8">
    <location>
        <begin position="31"/>
        <end position="57"/>
    </location>
</feature>
<feature type="transmembrane region" description="Helical" evidence="8">
    <location>
        <begin position="107"/>
        <end position="127"/>
    </location>
</feature>
<keyword evidence="3 10" id="KW-0808">Transferase</keyword>
<dbReference type="InterPro" id="IPR017475">
    <property type="entry name" value="EPS_sugar_tfrase"/>
</dbReference>
<dbReference type="GO" id="GO:0089702">
    <property type="term" value="F:undecaprenyl-phosphate glucose phosphotransferase activity"/>
    <property type="evidence" value="ECO:0007669"/>
    <property type="project" value="TreeGrafter"/>
</dbReference>
<keyword evidence="7" id="KW-0270">Exopolysaccharide synthesis</keyword>
<feature type="transmembrane region" description="Helical" evidence="8">
    <location>
        <begin position="69"/>
        <end position="86"/>
    </location>
</feature>
<evidence type="ECO:0000256" key="7">
    <source>
        <dbReference type="ARBA" id="ARBA00023169"/>
    </source>
</evidence>
<evidence type="ECO:0000313" key="11">
    <source>
        <dbReference type="Proteomes" id="UP000246058"/>
    </source>
</evidence>
<evidence type="ECO:0000256" key="2">
    <source>
        <dbReference type="ARBA" id="ARBA00006464"/>
    </source>
</evidence>
<keyword evidence="5 8" id="KW-1133">Transmembrane helix</keyword>
<evidence type="ECO:0000256" key="5">
    <source>
        <dbReference type="ARBA" id="ARBA00022989"/>
    </source>
</evidence>
<comment type="subcellular location">
    <subcellularLocation>
        <location evidence="1">Membrane</location>
        <topology evidence="1">Multi-pass membrane protein</topology>
    </subcellularLocation>
</comment>
<feature type="domain" description="Bacterial sugar transferase" evidence="9">
    <location>
        <begin position="295"/>
        <end position="480"/>
    </location>
</feature>
<evidence type="ECO:0000259" key="9">
    <source>
        <dbReference type="Pfam" id="PF02397"/>
    </source>
</evidence>
<dbReference type="Proteomes" id="UP000246058">
    <property type="component" value="Chromosome"/>
</dbReference>
<proteinExistence type="inferred from homology"/>
<keyword evidence="6 8" id="KW-0472">Membrane</keyword>
<dbReference type="EMBL" id="CP029551">
    <property type="protein sequence ID" value="AWN35447.1"/>
    <property type="molecule type" value="Genomic_DNA"/>
</dbReference>
<dbReference type="PANTHER" id="PTHR30576">
    <property type="entry name" value="COLANIC BIOSYNTHESIS UDP-GLUCOSE LIPID CARRIER TRANSFERASE"/>
    <property type="match status" value="1"/>
</dbReference>
<dbReference type="KEGG" id="meti:DK427_06645"/>
<dbReference type="InterPro" id="IPR003362">
    <property type="entry name" value="Bact_transf"/>
</dbReference>
<evidence type="ECO:0000313" key="10">
    <source>
        <dbReference type="EMBL" id="AWN35447.1"/>
    </source>
</evidence>
<sequence length="484" mass="53387">MALSLEDVQHPVVRLDPSSRRQPAVHIPAQVLGVGAALADWVAIALSACLAGLAYRGLTAVPAVGGRDVYLATGAVFASLYVLRMHGRGHYAVERLTIRPVPVSEMVSAWIMVIGICAGLAFILKIGEDVSRGFFLIFAGSGLAVVVGLRVGAQWLCRRAAGSRMIADRPVLLLGERAEVGSHGLHRRLRESGYRVIDALPCEFRSKAEVSACAAEAIRRSRSEPVEEILICVNWSRVDDLENLLQCLRVLPLPALVLADHKVRNLLAKPVTRVGSVLALEVQRSPLSLGEQAAKRTLDVLLAAVALVLLSPLLVLVAAAVRLESPGPALFRQTRIGFSGRRFQIYKFRSMRVQDDGPVIRQATRDDRRVTRIGRLLRRTSIDELPQLLNVLRGDMSLVGPRPHALAHDDQYTRVIAPYAYRHHVKPGITGLAQVNKCRGETETVDKMARRVSYDIQYINRWSIWLDLRIILLTAVQVFKHDAY</sequence>
<protein>
    <submittedName>
        <fullName evidence="10">Undecaprenyl-phosphate glucose phosphotransferase</fullName>
    </submittedName>
</protein>
<dbReference type="AlphaFoldDB" id="A0A2U8VPB6"/>
<evidence type="ECO:0000256" key="4">
    <source>
        <dbReference type="ARBA" id="ARBA00022692"/>
    </source>
</evidence>
<dbReference type="InterPro" id="IPR017473">
    <property type="entry name" value="Undecaprenyl-P_gluc_Ptfrase"/>
</dbReference>
<dbReference type="GO" id="GO:0016020">
    <property type="term" value="C:membrane"/>
    <property type="evidence" value="ECO:0007669"/>
    <property type="project" value="UniProtKB-SubCell"/>
</dbReference>